<dbReference type="AlphaFoldDB" id="M1DPQ8"/>
<reference evidence="3" key="1">
    <citation type="journal article" date="2011" name="Nature">
        <title>Genome sequence and analysis of the tuber crop potato.</title>
        <authorList>
            <consortium name="The Potato Genome Sequencing Consortium"/>
        </authorList>
    </citation>
    <scope>NUCLEOTIDE SEQUENCE [LARGE SCALE GENOMIC DNA]</scope>
    <source>
        <strain evidence="3">cv. DM1-3 516 R44</strain>
    </source>
</reference>
<dbReference type="Proteomes" id="UP000011115">
    <property type="component" value="Unassembled WGS sequence"/>
</dbReference>
<feature type="region of interest" description="Disordered" evidence="1">
    <location>
        <begin position="253"/>
        <end position="358"/>
    </location>
</feature>
<evidence type="ECO:0000256" key="1">
    <source>
        <dbReference type="SAM" id="MobiDB-lite"/>
    </source>
</evidence>
<feature type="compositionally biased region" description="Basic and acidic residues" evidence="1">
    <location>
        <begin position="17"/>
        <end position="48"/>
    </location>
</feature>
<dbReference type="InParanoid" id="M1DPQ8"/>
<accession>M1DPQ8</accession>
<feature type="compositionally biased region" description="Low complexity" evidence="1">
    <location>
        <begin position="266"/>
        <end position="283"/>
    </location>
</feature>
<evidence type="ECO:0008006" key="4">
    <source>
        <dbReference type="Google" id="ProtNLM"/>
    </source>
</evidence>
<dbReference type="HOGENOM" id="CLU_565515_0_0_1"/>
<feature type="compositionally biased region" description="Polar residues" evidence="1">
    <location>
        <begin position="310"/>
        <end position="320"/>
    </location>
</feature>
<organism evidence="2 3">
    <name type="scientific">Solanum tuberosum</name>
    <name type="common">Potato</name>
    <dbReference type="NCBI Taxonomy" id="4113"/>
    <lineage>
        <taxon>Eukaryota</taxon>
        <taxon>Viridiplantae</taxon>
        <taxon>Streptophyta</taxon>
        <taxon>Embryophyta</taxon>
        <taxon>Tracheophyta</taxon>
        <taxon>Spermatophyta</taxon>
        <taxon>Magnoliopsida</taxon>
        <taxon>eudicotyledons</taxon>
        <taxon>Gunneridae</taxon>
        <taxon>Pentapetalae</taxon>
        <taxon>asterids</taxon>
        <taxon>lamiids</taxon>
        <taxon>Solanales</taxon>
        <taxon>Solanaceae</taxon>
        <taxon>Solanoideae</taxon>
        <taxon>Solaneae</taxon>
        <taxon>Solanum</taxon>
    </lineage>
</organism>
<feature type="compositionally biased region" description="Polar residues" evidence="1">
    <location>
        <begin position="139"/>
        <end position="148"/>
    </location>
</feature>
<feature type="compositionally biased region" description="Basic residues" evidence="1">
    <location>
        <begin position="344"/>
        <end position="356"/>
    </location>
</feature>
<keyword evidence="3" id="KW-1185">Reference proteome</keyword>
<evidence type="ECO:0000313" key="2">
    <source>
        <dbReference type="EnsemblPlants" id="PGSC0003DMT400092401"/>
    </source>
</evidence>
<dbReference type="EnsemblPlants" id="PGSC0003DMT400092401">
    <property type="protein sequence ID" value="PGSC0003DMT400092401"/>
    <property type="gene ID" value="PGSC0003DMG400041972"/>
</dbReference>
<reference evidence="2" key="2">
    <citation type="submission" date="2015-06" db="UniProtKB">
        <authorList>
            <consortium name="EnsemblPlants"/>
        </authorList>
    </citation>
    <scope>IDENTIFICATION</scope>
    <source>
        <strain evidence="2">DM1-3 516 R44</strain>
    </source>
</reference>
<dbReference type="Gramene" id="PGSC0003DMT400092401">
    <property type="protein sequence ID" value="PGSC0003DMT400092401"/>
    <property type="gene ID" value="PGSC0003DMG400041972"/>
</dbReference>
<dbReference type="PaxDb" id="4113-PGSC0003DMT400092401"/>
<feature type="compositionally biased region" description="Acidic residues" evidence="1">
    <location>
        <begin position="432"/>
        <end position="441"/>
    </location>
</feature>
<protein>
    <recommendedName>
        <fullName evidence="4">Bifunctional endo-1,4-beta-xylanase xylA</fullName>
    </recommendedName>
</protein>
<feature type="region of interest" description="Disordered" evidence="1">
    <location>
        <begin position="432"/>
        <end position="483"/>
    </location>
</feature>
<sequence>MKNINQGEQGQQGTDHTQVKPREQEEQQHRNTKERRNQQPPEQQKEADWQVPKRRNNKTQEEKTQKAVWRPTSPQNKVSKEHPQPTVQQTCINNNSNHNSFTNLNMQGKQTEDIQGHSDNERKTPQGTQRRSKIDHNQKAQAMQTGKKTNNKSRCIDLMLPIPINPNTSYLNDIVEVEGGMDGGSQEIHSNMQEGVSKWGNLTHVLHEGVHTDHNHQSSLEARNQSSCLTYTFCRTYAPPLFKLRKKKEDGFSRASATSIPHQAMTKQQQKLQQKQTETTQNTKEQHGNTTERGQKNNEQANEIPETVKSKQQAGKGNNDNQRRVAMAKDMGYKASTSKQGTTPKRKNKPSKKKREAAKMKLNAQWRNDQYQQEEQTNQASNCKKFIMVDDLQGMDIPPLQTQYLTPPPKAPLDLTAACKVNSVPAIDEYDVENSEDELDMDNQSLQEQEDDDETSELLIKAFSPPNSNVNDLEEEIHQVLSS</sequence>
<feature type="region of interest" description="Disordered" evidence="1">
    <location>
        <begin position="1"/>
        <end position="150"/>
    </location>
</feature>
<feature type="compositionally biased region" description="Low complexity" evidence="1">
    <location>
        <begin position="93"/>
        <end position="105"/>
    </location>
</feature>
<feature type="compositionally biased region" description="Polar residues" evidence="1">
    <location>
        <begin position="288"/>
        <end position="301"/>
    </location>
</feature>
<feature type="compositionally biased region" description="Basic and acidic residues" evidence="1">
    <location>
        <begin position="110"/>
        <end position="124"/>
    </location>
</feature>
<proteinExistence type="predicted"/>
<feature type="compositionally biased region" description="Polar residues" evidence="1">
    <location>
        <begin position="1"/>
        <end position="16"/>
    </location>
</feature>
<evidence type="ECO:0000313" key="3">
    <source>
        <dbReference type="Proteomes" id="UP000011115"/>
    </source>
</evidence>
<name>M1DPQ8_SOLTU</name>